<reference evidence="1" key="1">
    <citation type="submission" date="2016-07" db="EMBL/GenBank/DDBJ databases">
        <authorList>
            <person name="Bretaudeau A."/>
        </authorList>
    </citation>
    <scope>NUCLEOTIDE SEQUENCE</scope>
    <source>
        <strain evidence="1">Rice</strain>
        <tissue evidence="1">Whole body</tissue>
    </source>
</reference>
<gene>
    <name evidence="1" type="ORF">SFRICE_008403</name>
</gene>
<dbReference type="EMBL" id="ODYU01006171">
    <property type="protein sequence ID" value="SOQ47791.1"/>
    <property type="molecule type" value="Genomic_DNA"/>
</dbReference>
<dbReference type="AlphaFoldDB" id="A0A2H1W3X7"/>
<evidence type="ECO:0000313" key="1">
    <source>
        <dbReference type="EMBL" id="SOQ47791.1"/>
    </source>
</evidence>
<organism evidence="1">
    <name type="scientific">Spodoptera frugiperda</name>
    <name type="common">Fall armyworm</name>
    <dbReference type="NCBI Taxonomy" id="7108"/>
    <lineage>
        <taxon>Eukaryota</taxon>
        <taxon>Metazoa</taxon>
        <taxon>Ecdysozoa</taxon>
        <taxon>Arthropoda</taxon>
        <taxon>Hexapoda</taxon>
        <taxon>Insecta</taxon>
        <taxon>Pterygota</taxon>
        <taxon>Neoptera</taxon>
        <taxon>Endopterygota</taxon>
        <taxon>Lepidoptera</taxon>
        <taxon>Glossata</taxon>
        <taxon>Ditrysia</taxon>
        <taxon>Noctuoidea</taxon>
        <taxon>Noctuidae</taxon>
        <taxon>Amphipyrinae</taxon>
        <taxon>Spodoptera</taxon>
    </lineage>
</organism>
<accession>A0A2H1W3X7</accession>
<proteinExistence type="predicted"/>
<protein>
    <submittedName>
        <fullName evidence="1">SFRICE_008403</fullName>
    </submittedName>
</protein>
<name>A0A2H1W3X7_SPOFR</name>
<sequence>MVKKLKTKNEPRASLNEWLQVRLPGKGFNSRGGDNRKQALSLIAHKCYNRAVSVDDGWWCPPSYIRLTSYVIVDDRLEIANPHRASVVINAQTFSIILKRDTTIAAVNGHLKHQRRSTGVAGVLDVRNLRDVGESGNGKIGNGGNWASGNRFVFRSVNRGVEGLRQGDNYTSGNLTHTTKHNTSVVSSRFSVRPWYHSGRDGPFVHVNRINTDINERQDDDDDELEFRFYIIFLDFAGCFSTRDVLCYVAVDAFCFHKVYSLVHITCYW</sequence>